<keyword evidence="2" id="KW-0812">Transmembrane</keyword>
<evidence type="ECO:0000256" key="2">
    <source>
        <dbReference type="SAM" id="Phobius"/>
    </source>
</evidence>
<gene>
    <name evidence="3" type="ORF">A9E74_01007</name>
</gene>
<reference evidence="3 4" key="1">
    <citation type="submission" date="2016-07" db="EMBL/GenBank/DDBJ databases">
        <title>Draft Genome Sequence of Methylophaga muralis Bur 1.</title>
        <authorList>
            <person name="Vasilenko O.V."/>
            <person name="Doronina N.V."/>
            <person name="Shmareva M.N."/>
            <person name="Tarlachkov S.V."/>
            <person name="Mustakhimov I."/>
            <person name="Trotsenko Y.A."/>
        </authorList>
    </citation>
    <scope>NUCLEOTIDE SEQUENCE [LARGE SCALE GENOMIC DNA]</scope>
    <source>
        <strain evidence="3 4">Bur 1</strain>
    </source>
</reference>
<feature type="compositionally biased region" description="Low complexity" evidence="1">
    <location>
        <begin position="87"/>
        <end position="100"/>
    </location>
</feature>
<feature type="region of interest" description="Disordered" evidence="1">
    <location>
        <begin position="74"/>
        <end position="107"/>
    </location>
</feature>
<keyword evidence="4" id="KW-1185">Reference proteome</keyword>
<comment type="caution">
    <text evidence="3">The sequence shown here is derived from an EMBL/GenBank/DDBJ whole genome shotgun (WGS) entry which is preliminary data.</text>
</comment>
<dbReference type="EMBL" id="MCRI01000007">
    <property type="protein sequence ID" value="ODN67280.1"/>
    <property type="molecule type" value="Genomic_DNA"/>
</dbReference>
<feature type="transmembrane region" description="Helical" evidence="2">
    <location>
        <begin position="30"/>
        <end position="63"/>
    </location>
</feature>
<name>A0A1E3GT95_9GAMM</name>
<accession>A0A1E3GT95</accession>
<dbReference type="RefSeq" id="WP_069295526.1">
    <property type="nucleotide sequence ID" value="NZ_MCRI01000007.1"/>
</dbReference>
<dbReference type="AlphaFoldDB" id="A0A1E3GT95"/>
<evidence type="ECO:0000313" key="4">
    <source>
        <dbReference type="Proteomes" id="UP000094379"/>
    </source>
</evidence>
<evidence type="ECO:0000313" key="3">
    <source>
        <dbReference type="EMBL" id="ODN67280.1"/>
    </source>
</evidence>
<organism evidence="3 4">
    <name type="scientific">Methylophaga muralis</name>
    <dbReference type="NCBI Taxonomy" id="291169"/>
    <lineage>
        <taxon>Bacteria</taxon>
        <taxon>Pseudomonadati</taxon>
        <taxon>Pseudomonadota</taxon>
        <taxon>Gammaproteobacteria</taxon>
        <taxon>Thiotrichales</taxon>
        <taxon>Piscirickettsiaceae</taxon>
        <taxon>Methylophaga</taxon>
    </lineage>
</organism>
<dbReference type="STRING" id="291169.A9E74_01007"/>
<sequence length="107" mass="12801">MFRSDAFRQQTQAWQQQFRQLQSAGLLQRIFAWIILGLVMMLTLTLLVFVVLLSWILIPLMLYRARRQMRKATEAGQQHQQFHRQQKQQSQNESNIIEGEIISRRDD</sequence>
<keyword evidence="2" id="KW-0472">Membrane</keyword>
<proteinExistence type="predicted"/>
<dbReference type="Proteomes" id="UP000094379">
    <property type="component" value="Unassembled WGS sequence"/>
</dbReference>
<protein>
    <submittedName>
        <fullName evidence="3">Uncharacterized protein</fullName>
    </submittedName>
</protein>
<keyword evidence="2" id="KW-1133">Transmembrane helix</keyword>
<evidence type="ECO:0000256" key="1">
    <source>
        <dbReference type="SAM" id="MobiDB-lite"/>
    </source>
</evidence>